<comment type="cofactor">
    <cofactor evidence="9">
        <name>[2Fe-2S] cluster</name>
        <dbReference type="ChEBI" id="CHEBI:190135"/>
    </cofactor>
    <text evidence="9">Binds 1 [2Fe-2S] cluster.</text>
</comment>
<dbReference type="GO" id="GO:0051537">
    <property type="term" value="F:2 iron, 2 sulfur cluster binding"/>
    <property type="evidence" value="ECO:0007669"/>
    <property type="project" value="UniProtKB-KW"/>
</dbReference>
<evidence type="ECO:0000256" key="5">
    <source>
        <dbReference type="ARBA" id="ARBA00023004"/>
    </source>
</evidence>
<dbReference type="PROSITE" id="PS01099">
    <property type="entry name" value="COMPLEX1_24K"/>
    <property type="match status" value="1"/>
</dbReference>
<dbReference type="PROSITE" id="PS50179">
    <property type="entry name" value="VHS"/>
    <property type="match status" value="1"/>
</dbReference>
<evidence type="ECO:0000256" key="8">
    <source>
        <dbReference type="ARBA" id="ARBA00034078"/>
    </source>
</evidence>
<evidence type="ECO:0000313" key="11">
    <source>
        <dbReference type="EMBL" id="OGL42414.1"/>
    </source>
</evidence>
<feature type="binding site" evidence="9">
    <location>
        <position position="87"/>
    </location>
    <ligand>
        <name>[2Fe-2S] cluster</name>
        <dbReference type="ChEBI" id="CHEBI:190135"/>
    </ligand>
</feature>
<dbReference type="GO" id="GO:0022890">
    <property type="term" value="F:inorganic cation transmembrane transporter activity"/>
    <property type="evidence" value="ECO:0007669"/>
    <property type="project" value="UniProtKB-ARBA"/>
</dbReference>
<gene>
    <name evidence="11" type="ORF">A2042_00735</name>
</gene>
<comment type="cofactor">
    <cofactor evidence="8">
        <name>[2Fe-2S] cluster</name>
        <dbReference type="ChEBI" id="CHEBI:190135"/>
    </cofactor>
</comment>
<dbReference type="GO" id="GO:0031090">
    <property type="term" value="C:organelle membrane"/>
    <property type="evidence" value="ECO:0007669"/>
    <property type="project" value="UniProtKB-ARBA"/>
</dbReference>
<dbReference type="Pfam" id="PF01257">
    <property type="entry name" value="2Fe-2S_thioredx"/>
    <property type="match status" value="1"/>
</dbReference>
<dbReference type="NCBIfam" id="TIGR01958">
    <property type="entry name" value="nuoE_fam"/>
    <property type="match status" value="1"/>
</dbReference>
<evidence type="ECO:0000256" key="7">
    <source>
        <dbReference type="ARBA" id="ARBA00023027"/>
    </source>
</evidence>
<keyword evidence="6 9" id="KW-0411">Iron-sulfur</keyword>
<evidence type="ECO:0000313" key="12">
    <source>
        <dbReference type="Proteomes" id="UP000178526"/>
    </source>
</evidence>
<dbReference type="InterPro" id="IPR002023">
    <property type="entry name" value="NuoE-like"/>
</dbReference>
<dbReference type="GO" id="GO:0098796">
    <property type="term" value="C:membrane protein complex"/>
    <property type="evidence" value="ECO:0007669"/>
    <property type="project" value="UniProtKB-ARBA"/>
</dbReference>
<dbReference type="FunFam" id="3.40.30.10:FF:000022">
    <property type="entry name" value="NADH dehydrogenase flavoprotein 2, mitochondrial"/>
    <property type="match status" value="1"/>
</dbReference>
<evidence type="ECO:0000259" key="10">
    <source>
        <dbReference type="PROSITE" id="PS50179"/>
    </source>
</evidence>
<sequence length="161" mass="18113">MVTFSEKAKAEFEEVLKRYPDKQAALLPALHLAQREFGYISREVMDYVASLLKLPPSEVYGVATFYTMYNKKPVGKYFIQVCKNISCSMLGAEDIVKHIEEKLNIKAGETTMDNIFTLTTVECLGSCGTAPMMQINDDYYEGLSIERVDEILERLSKASSG</sequence>
<dbReference type="CDD" id="cd03064">
    <property type="entry name" value="TRX_Fd_NuoE"/>
    <property type="match status" value="1"/>
</dbReference>
<keyword evidence="3 9" id="KW-0479">Metal-binding</keyword>
<evidence type="ECO:0000256" key="1">
    <source>
        <dbReference type="ARBA" id="ARBA00010643"/>
    </source>
</evidence>
<comment type="caution">
    <text evidence="11">The sequence shown here is derived from an EMBL/GenBank/DDBJ whole genome shotgun (WGS) entry which is preliminary data.</text>
</comment>
<dbReference type="Gene3D" id="1.10.10.1590">
    <property type="entry name" value="NADH-quinone oxidoreductase subunit E"/>
    <property type="match status" value="1"/>
</dbReference>
<evidence type="ECO:0000256" key="3">
    <source>
        <dbReference type="ARBA" id="ARBA00022723"/>
    </source>
</evidence>
<dbReference type="GO" id="GO:0043130">
    <property type="term" value="F:ubiquitin binding"/>
    <property type="evidence" value="ECO:0007669"/>
    <property type="project" value="InterPro"/>
</dbReference>
<dbReference type="EMBL" id="MGDB01000048">
    <property type="protein sequence ID" value="OGL42414.1"/>
    <property type="molecule type" value="Genomic_DNA"/>
</dbReference>
<feature type="binding site" evidence="9">
    <location>
        <position position="123"/>
    </location>
    <ligand>
        <name>[2Fe-2S] cluster</name>
        <dbReference type="ChEBI" id="CHEBI:190135"/>
    </ligand>
</feature>
<keyword evidence="7" id="KW-0520">NAD</keyword>
<comment type="similarity">
    <text evidence="1">Belongs to the complex I 24 kDa subunit family.</text>
</comment>
<dbReference type="InterPro" id="IPR002014">
    <property type="entry name" value="VHS_dom"/>
</dbReference>
<dbReference type="NCBIfam" id="NF005722">
    <property type="entry name" value="PRK07539.1-2"/>
    <property type="match status" value="1"/>
</dbReference>
<dbReference type="InterPro" id="IPR036249">
    <property type="entry name" value="Thioredoxin-like_sf"/>
</dbReference>
<keyword evidence="4" id="KW-1278">Translocase</keyword>
<reference evidence="11 12" key="1">
    <citation type="journal article" date="2016" name="Nat. Commun.">
        <title>Thousands of microbial genomes shed light on interconnected biogeochemical processes in an aquifer system.</title>
        <authorList>
            <person name="Anantharaman K."/>
            <person name="Brown C.T."/>
            <person name="Hug L.A."/>
            <person name="Sharon I."/>
            <person name="Castelle C.J."/>
            <person name="Probst A.J."/>
            <person name="Thomas B.C."/>
            <person name="Singh A."/>
            <person name="Wilkins M.J."/>
            <person name="Karaoz U."/>
            <person name="Brodie E.L."/>
            <person name="Williams K.H."/>
            <person name="Hubbard S.S."/>
            <person name="Banfield J.F."/>
        </authorList>
    </citation>
    <scope>NUCLEOTIDE SEQUENCE [LARGE SCALE GENOMIC DNA]</scope>
</reference>
<organism evidence="11 12">
    <name type="scientific">Candidatus Schekmanbacteria bacterium GWA2_38_11</name>
    <dbReference type="NCBI Taxonomy" id="1817876"/>
    <lineage>
        <taxon>Bacteria</taxon>
        <taxon>Candidatus Schekmaniibacteriota</taxon>
    </lineage>
</organism>
<dbReference type="GO" id="GO:0003954">
    <property type="term" value="F:NADH dehydrogenase activity"/>
    <property type="evidence" value="ECO:0007669"/>
    <property type="project" value="TreeGrafter"/>
</dbReference>
<dbReference type="GO" id="GO:0022804">
    <property type="term" value="F:active transmembrane transporter activity"/>
    <property type="evidence" value="ECO:0007669"/>
    <property type="project" value="UniProtKB-ARBA"/>
</dbReference>
<dbReference type="Gene3D" id="3.40.30.10">
    <property type="entry name" value="Glutaredoxin"/>
    <property type="match status" value="1"/>
</dbReference>
<protein>
    <recommendedName>
        <fullName evidence="10">VHS domain-containing protein</fullName>
    </recommendedName>
</protein>
<dbReference type="PANTHER" id="PTHR10371">
    <property type="entry name" value="NADH DEHYDROGENASE UBIQUINONE FLAVOPROTEIN 2, MITOCHONDRIAL"/>
    <property type="match status" value="1"/>
</dbReference>
<keyword evidence="5 9" id="KW-0408">Iron</keyword>
<dbReference type="GO" id="GO:1902494">
    <property type="term" value="C:catalytic complex"/>
    <property type="evidence" value="ECO:0007669"/>
    <property type="project" value="UniProtKB-ARBA"/>
</dbReference>
<feature type="binding site" evidence="9">
    <location>
        <position position="127"/>
    </location>
    <ligand>
        <name>[2Fe-2S] cluster</name>
        <dbReference type="ChEBI" id="CHEBI:190135"/>
    </ligand>
</feature>
<dbReference type="GO" id="GO:0098662">
    <property type="term" value="P:inorganic cation transmembrane transport"/>
    <property type="evidence" value="ECO:0007669"/>
    <property type="project" value="UniProtKB-ARBA"/>
</dbReference>
<dbReference type="InterPro" id="IPR041921">
    <property type="entry name" value="NuoE_N"/>
</dbReference>
<name>A0A1F7RN49_9BACT</name>
<dbReference type="PANTHER" id="PTHR10371:SF3">
    <property type="entry name" value="NADH DEHYDROGENASE [UBIQUINONE] FLAVOPROTEIN 2, MITOCHONDRIAL"/>
    <property type="match status" value="1"/>
</dbReference>
<dbReference type="GO" id="GO:0008324">
    <property type="term" value="F:monoatomic cation transmembrane transporter activity"/>
    <property type="evidence" value="ECO:0007669"/>
    <property type="project" value="UniProtKB-ARBA"/>
</dbReference>
<dbReference type="Proteomes" id="UP000178526">
    <property type="component" value="Unassembled WGS sequence"/>
</dbReference>
<evidence type="ECO:0000256" key="6">
    <source>
        <dbReference type="ARBA" id="ARBA00023014"/>
    </source>
</evidence>
<dbReference type="InterPro" id="IPR042128">
    <property type="entry name" value="NuoE_dom"/>
</dbReference>
<accession>A0A1F7RN49</accession>
<evidence type="ECO:0000256" key="9">
    <source>
        <dbReference type="PIRSR" id="PIRSR000216-1"/>
    </source>
</evidence>
<dbReference type="PIRSF" id="PIRSF000216">
    <property type="entry name" value="NADH_DH_24kDa"/>
    <property type="match status" value="1"/>
</dbReference>
<evidence type="ECO:0000256" key="2">
    <source>
        <dbReference type="ARBA" id="ARBA00022714"/>
    </source>
</evidence>
<dbReference type="FunFam" id="1.10.10.1590:FF:000001">
    <property type="entry name" value="NADH-quinone oxidoreductase subunit E"/>
    <property type="match status" value="1"/>
</dbReference>
<keyword evidence="2 9" id="KW-0001">2Fe-2S</keyword>
<proteinExistence type="inferred from homology"/>
<dbReference type="SUPFAM" id="SSF52833">
    <property type="entry name" value="Thioredoxin-like"/>
    <property type="match status" value="1"/>
</dbReference>
<evidence type="ECO:0000256" key="4">
    <source>
        <dbReference type="ARBA" id="ARBA00022967"/>
    </source>
</evidence>
<feature type="domain" description="VHS" evidence="10">
    <location>
        <begin position="79"/>
        <end position="137"/>
    </location>
</feature>
<dbReference type="GO" id="GO:0035091">
    <property type="term" value="F:phosphatidylinositol binding"/>
    <property type="evidence" value="ECO:0007669"/>
    <property type="project" value="InterPro"/>
</dbReference>
<dbReference type="GO" id="GO:0046872">
    <property type="term" value="F:metal ion binding"/>
    <property type="evidence" value="ECO:0007669"/>
    <property type="project" value="UniProtKB-KW"/>
</dbReference>
<dbReference type="GO" id="GO:0031967">
    <property type="term" value="C:organelle envelope"/>
    <property type="evidence" value="ECO:0007669"/>
    <property type="project" value="UniProtKB-ARBA"/>
</dbReference>
<feature type="binding site" evidence="9">
    <location>
        <position position="82"/>
    </location>
    <ligand>
        <name>[2Fe-2S] cluster</name>
        <dbReference type="ChEBI" id="CHEBI:190135"/>
    </ligand>
</feature>
<dbReference type="AlphaFoldDB" id="A0A1F7RN49"/>